<dbReference type="SUPFAM" id="SSF161098">
    <property type="entry name" value="MetI-like"/>
    <property type="match status" value="1"/>
</dbReference>
<dbReference type="GO" id="GO:0055085">
    <property type="term" value="P:transmembrane transport"/>
    <property type="evidence" value="ECO:0007669"/>
    <property type="project" value="InterPro"/>
</dbReference>
<sequence length="292" mass="31306">MSWTAESDGSAQVVILAEARRRRRLRRREITLAFLTPALALTAWQLAARADLIDAVIFPPPSRILARATDMIASGELLGDLSATVIRLLSGYVPAAVAGTLVGLGMGAWRLLGAALTPLFTALYALPKIAVLPLLLLVFGLGNTPKILAVAITVFFVTQINAQAAMREVDTGALELAECYRVRGWRRFRLVVMPACLPQICTGLRVAVGLGVVVAIAVEFVASDGGVGYLIWNSWQLFQPERMYVGLLTAAVLGATLTGIVSVGGWLAMPWRRASTARSVETDPIESKETPL</sequence>
<dbReference type="Pfam" id="PF00528">
    <property type="entry name" value="BPD_transp_1"/>
    <property type="match status" value="1"/>
</dbReference>
<reference evidence="9 10" key="1">
    <citation type="journal article" date="2019" name="ACS Chem. Biol.">
        <title>Identification and Mobilization of a Cryptic Antibiotic Biosynthesis Gene Locus from a Human-Pathogenic Nocardia Isolate.</title>
        <authorList>
            <person name="Herisse M."/>
            <person name="Ishida K."/>
            <person name="Porter J.L."/>
            <person name="Howden B."/>
            <person name="Hertweck C."/>
            <person name="Stinear T.P."/>
            <person name="Pidot S.J."/>
        </authorList>
    </citation>
    <scope>NUCLEOTIDE SEQUENCE [LARGE SCALE GENOMIC DNA]</scope>
    <source>
        <strain evidence="9 10">AUSMDU00024985</strain>
    </source>
</reference>
<keyword evidence="5 7" id="KW-1133">Transmembrane helix</keyword>
<evidence type="ECO:0000256" key="4">
    <source>
        <dbReference type="ARBA" id="ARBA00022692"/>
    </source>
</evidence>
<evidence type="ECO:0000259" key="8">
    <source>
        <dbReference type="PROSITE" id="PS50928"/>
    </source>
</evidence>
<dbReference type="InterPro" id="IPR000515">
    <property type="entry name" value="MetI-like"/>
</dbReference>
<evidence type="ECO:0000256" key="2">
    <source>
        <dbReference type="ARBA" id="ARBA00022448"/>
    </source>
</evidence>
<protein>
    <submittedName>
        <fullName evidence="9">ABC transporter permease subunit</fullName>
    </submittedName>
</protein>
<feature type="transmembrane region" description="Helical" evidence="7">
    <location>
        <begin position="91"/>
        <end position="112"/>
    </location>
</feature>
<feature type="transmembrane region" description="Helical" evidence="7">
    <location>
        <begin position="190"/>
        <end position="223"/>
    </location>
</feature>
<dbReference type="CDD" id="cd06261">
    <property type="entry name" value="TM_PBP2"/>
    <property type="match status" value="1"/>
</dbReference>
<keyword evidence="3" id="KW-1003">Cell membrane</keyword>
<evidence type="ECO:0000313" key="10">
    <source>
        <dbReference type="Proteomes" id="UP000501705"/>
    </source>
</evidence>
<evidence type="ECO:0000313" key="9">
    <source>
        <dbReference type="EMBL" id="QIS04368.1"/>
    </source>
</evidence>
<evidence type="ECO:0000256" key="6">
    <source>
        <dbReference type="ARBA" id="ARBA00023136"/>
    </source>
</evidence>
<feature type="domain" description="ABC transmembrane type-1" evidence="8">
    <location>
        <begin position="81"/>
        <end position="265"/>
    </location>
</feature>
<evidence type="ECO:0000256" key="1">
    <source>
        <dbReference type="ARBA" id="ARBA00004651"/>
    </source>
</evidence>
<keyword evidence="2 7" id="KW-0813">Transport</keyword>
<gene>
    <name evidence="9" type="ORF">F5X71_20385</name>
</gene>
<evidence type="ECO:0000256" key="5">
    <source>
        <dbReference type="ARBA" id="ARBA00022989"/>
    </source>
</evidence>
<evidence type="ECO:0000256" key="7">
    <source>
        <dbReference type="RuleBase" id="RU363032"/>
    </source>
</evidence>
<feature type="transmembrane region" description="Helical" evidence="7">
    <location>
        <begin position="30"/>
        <end position="47"/>
    </location>
</feature>
<comment type="similarity">
    <text evidence="7">Belongs to the binding-protein-dependent transport system permease family.</text>
</comment>
<name>A0A6G9XTZ2_NOCBR</name>
<dbReference type="GO" id="GO:0005886">
    <property type="term" value="C:plasma membrane"/>
    <property type="evidence" value="ECO:0007669"/>
    <property type="project" value="UniProtKB-SubCell"/>
</dbReference>
<dbReference type="EMBL" id="CP046171">
    <property type="protein sequence ID" value="QIS04368.1"/>
    <property type="molecule type" value="Genomic_DNA"/>
</dbReference>
<feature type="transmembrane region" description="Helical" evidence="7">
    <location>
        <begin position="119"/>
        <end position="141"/>
    </location>
</feature>
<dbReference type="PANTHER" id="PTHR30151:SF0">
    <property type="entry name" value="ABC TRANSPORTER PERMEASE PROTEIN MJ0413-RELATED"/>
    <property type="match status" value="1"/>
</dbReference>
<evidence type="ECO:0000256" key="3">
    <source>
        <dbReference type="ARBA" id="ARBA00022475"/>
    </source>
</evidence>
<dbReference type="InterPro" id="IPR035906">
    <property type="entry name" value="MetI-like_sf"/>
</dbReference>
<dbReference type="Proteomes" id="UP000501705">
    <property type="component" value="Chromosome"/>
</dbReference>
<accession>A0A6G9XTZ2</accession>
<feature type="transmembrane region" description="Helical" evidence="7">
    <location>
        <begin position="243"/>
        <end position="269"/>
    </location>
</feature>
<dbReference type="Gene3D" id="1.10.3720.10">
    <property type="entry name" value="MetI-like"/>
    <property type="match status" value="1"/>
</dbReference>
<dbReference type="PANTHER" id="PTHR30151">
    <property type="entry name" value="ALKANE SULFONATE ABC TRANSPORTER-RELATED, MEMBRANE SUBUNIT"/>
    <property type="match status" value="1"/>
</dbReference>
<dbReference type="AlphaFoldDB" id="A0A6G9XTZ2"/>
<dbReference type="PROSITE" id="PS50928">
    <property type="entry name" value="ABC_TM1"/>
    <property type="match status" value="1"/>
</dbReference>
<comment type="subcellular location">
    <subcellularLocation>
        <location evidence="1 7">Cell membrane</location>
        <topology evidence="1 7">Multi-pass membrane protein</topology>
    </subcellularLocation>
</comment>
<keyword evidence="6 7" id="KW-0472">Membrane</keyword>
<keyword evidence="4 7" id="KW-0812">Transmembrane</keyword>
<organism evidence="9 10">
    <name type="scientific">Nocardia brasiliensis</name>
    <dbReference type="NCBI Taxonomy" id="37326"/>
    <lineage>
        <taxon>Bacteria</taxon>
        <taxon>Bacillati</taxon>
        <taxon>Actinomycetota</taxon>
        <taxon>Actinomycetes</taxon>
        <taxon>Mycobacteriales</taxon>
        <taxon>Nocardiaceae</taxon>
        <taxon>Nocardia</taxon>
    </lineage>
</organism>
<dbReference type="RefSeq" id="WP_167463488.1">
    <property type="nucleotide sequence ID" value="NZ_CP046171.1"/>
</dbReference>
<proteinExistence type="inferred from homology"/>